<reference evidence="2 3" key="1">
    <citation type="submission" date="2014-09" db="EMBL/GenBank/DDBJ databases">
        <title>Vibrio maritimus JCM 19240. (C210) whole genome shotgun sequence.</title>
        <authorList>
            <person name="Sawabe T."/>
            <person name="Meirelles P."/>
            <person name="Nakanishi M."/>
            <person name="Sayaka M."/>
            <person name="Hattori M."/>
            <person name="Ohkuma M."/>
        </authorList>
    </citation>
    <scope>NUCLEOTIDE SEQUENCE [LARGE SCALE GENOMIC DNA]</scope>
    <source>
        <strain evidence="2 3">JCM 19240</strain>
    </source>
</reference>
<dbReference type="PANTHER" id="PTHR20883">
    <property type="entry name" value="PHYTANOYL-COA DIOXYGENASE DOMAIN CONTAINING 1"/>
    <property type="match status" value="1"/>
</dbReference>
<dbReference type="Proteomes" id="UP000029224">
    <property type="component" value="Unassembled WGS sequence"/>
</dbReference>
<dbReference type="GO" id="GO:0016706">
    <property type="term" value="F:2-oxoglutarate-dependent dioxygenase activity"/>
    <property type="evidence" value="ECO:0007669"/>
    <property type="project" value="UniProtKB-ARBA"/>
</dbReference>
<reference evidence="2 3" key="2">
    <citation type="submission" date="2014-09" db="EMBL/GenBank/DDBJ databases">
        <authorList>
            <consortium name="NBRP consortium"/>
            <person name="Sawabe T."/>
            <person name="Meirelles P."/>
            <person name="Nakanishi M."/>
            <person name="Sayaka M."/>
            <person name="Hattori M."/>
            <person name="Ohkuma M."/>
        </authorList>
    </citation>
    <scope>NUCLEOTIDE SEQUENCE [LARGE SCALE GENOMIC DNA]</scope>
    <source>
        <strain evidence="2 3">JCM 19240</strain>
    </source>
</reference>
<evidence type="ECO:0000256" key="1">
    <source>
        <dbReference type="ARBA" id="ARBA00001954"/>
    </source>
</evidence>
<gene>
    <name evidence="2" type="ORF">JCM19240_252</name>
</gene>
<comment type="caution">
    <text evidence="2">The sequence shown here is derived from an EMBL/GenBank/DDBJ whole genome shotgun (WGS) entry which is preliminary data.</text>
</comment>
<dbReference type="InterPro" id="IPR008775">
    <property type="entry name" value="Phytyl_CoA_dOase-like"/>
</dbReference>
<name>A0A090T609_9VIBR</name>
<sequence length="281" mass="32411">MTISSKQVATFDERGYLVLKNAIPTSLLQGLRQSYDTLQRQLLENARFDDLVSNVAILHQDDQNFIARINNLFSFDAPFFVQLLGLPALQQAVQTLVEGEAIPIYESLLIKHKGDSQNIDWHRDMNHQRDSRIFTVGLYLDDSKHQQGALQVIPHSHLSPDSVCEITHRWQQGDLTSAEVIAEAGDIVIHDVMLIHSSPPITEEARRRTVYFEFRSLEHIQANPLFSTYWIQQRQALNRYACQLWNQSPASIMDNESKLQDLYKQQVRYESAEYCFEPPLD</sequence>
<protein>
    <submittedName>
        <fullName evidence="2">Putative oxygenase</fullName>
    </submittedName>
</protein>
<organism evidence="2 3">
    <name type="scientific">Vibrio maritimus</name>
    <dbReference type="NCBI Taxonomy" id="990268"/>
    <lineage>
        <taxon>Bacteria</taxon>
        <taxon>Pseudomonadati</taxon>
        <taxon>Pseudomonadota</taxon>
        <taxon>Gammaproteobacteria</taxon>
        <taxon>Vibrionales</taxon>
        <taxon>Vibrionaceae</taxon>
        <taxon>Vibrio</taxon>
    </lineage>
</organism>
<proteinExistence type="predicted"/>
<dbReference type="Gene3D" id="2.60.120.620">
    <property type="entry name" value="q2cbj1_9rhob like domain"/>
    <property type="match status" value="1"/>
</dbReference>
<dbReference type="Pfam" id="PF05721">
    <property type="entry name" value="PhyH"/>
    <property type="match status" value="1"/>
</dbReference>
<evidence type="ECO:0000313" key="3">
    <source>
        <dbReference type="Proteomes" id="UP000029224"/>
    </source>
</evidence>
<dbReference type="GO" id="GO:0005506">
    <property type="term" value="F:iron ion binding"/>
    <property type="evidence" value="ECO:0007669"/>
    <property type="project" value="UniProtKB-ARBA"/>
</dbReference>
<dbReference type="AlphaFoldDB" id="A0A090T609"/>
<comment type="cofactor">
    <cofactor evidence="1">
        <name>Fe(2+)</name>
        <dbReference type="ChEBI" id="CHEBI:29033"/>
    </cofactor>
</comment>
<keyword evidence="3" id="KW-1185">Reference proteome</keyword>
<accession>A0A090T609</accession>
<dbReference type="PANTHER" id="PTHR20883:SF48">
    <property type="entry name" value="ECTOINE DIOXYGENASE"/>
    <property type="match status" value="1"/>
</dbReference>
<dbReference type="EMBL" id="BBMT01000007">
    <property type="protein sequence ID" value="GAL35405.1"/>
    <property type="molecule type" value="Genomic_DNA"/>
</dbReference>
<evidence type="ECO:0000313" key="2">
    <source>
        <dbReference type="EMBL" id="GAL35405.1"/>
    </source>
</evidence>
<dbReference type="SUPFAM" id="SSF51197">
    <property type="entry name" value="Clavaminate synthase-like"/>
    <property type="match status" value="1"/>
</dbReference>